<keyword evidence="19" id="KW-1185">Reference proteome</keyword>
<evidence type="ECO:0000256" key="7">
    <source>
        <dbReference type="ARBA" id="ARBA00022801"/>
    </source>
</evidence>
<dbReference type="InterPro" id="IPR020476">
    <property type="entry name" value="Nudix_hydrolase"/>
</dbReference>
<dbReference type="KEGG" id="acp:A2cp1_2289"/>
<evidence type="ECO:0000256" key="14">
    <source>
        <dbReference type="ARBA" id="ARBA00041592"/>
    </source>
</evidence>
<keyword evidence="3" id="KW-0515">Mutator protein</keyword>
<dbReference type="PRINTS" id="PR00502">
    <property type="entry name" value="NUDIXFAMILY"/>
</dbReference>
<dbReference type="GO" id="GO:0035539">
    <property type="term" value="F:8-oxo-7,8-dihydrodeoxyguanosine triphosphate pyrophosphatase activity"/>
    <property type="evidence" value="ECO:0007669"/>
    <property type="project" value="UniProtKB-EC"/>
</dbReference>
<organism evidence="18 19">
    <name type="scientific">Anaeromyxobacter dehalogenans (strain ATCC BAA-258 / DSM 21875 / 2CP-1)</name>
    <dbReference type="NCBI Taxonomy" id="455488"/>
    <lineage>
        <taxon>Bacteria</taxon>
        <taxon>Pseudomonadati</taxon>
        <taxon>Myxococcota</taxon>
        <taxon>Myxococcia</taxon>
        <taxon>Myxococcales</taxon>
        <taxon>Cystobacterineae</taxon>
        <taxon>Anaeromyxobacteraceae</taxon>
        <taxon>Anaeromyxobacter</taxon>
    </lineage>
</organism>
<dbReference type="InterPro" id="IPR000086">
    <property type="entry name" value="NUDIX_hydrolase_dom"/>
</dbReference>
<keyword evidence="4" id="KW-0235">DNA replication</keyword>
<evidence type="ECO:0000256" key="12">
    <source>
        <dbReference type="ARBA" id="ARBA00038905"/>
    </source>
</evidence>
<evidence type="ECO:0000256" key="9">
    <source>
        <dbReference type="ARBA" id="ARBA00023204"/>
    </source>
</evidence>
<dbReference type="Proteomes" id="UP000007089">
    <property type="component" value="Chromosome"/>
</dbReference>
<dbReference type="GO" id="GO:0008413">
    <property type="term" value="F:8-oxo-7,8-dihydroguanosine triphosphate pyrophosphatase activity"/>
    <property type="evidence" value="ECO:0007669"/>
    <property type="project" value="TreeGrafter"/>
</dbReference>
<evidence type="ECO:0000256" key="16">
    <source>
        <dbReference type="ARBA" id="ARBA00042798"/>
    </source>
</evidence>
<dbReference type="GO" id="GO:0044715">
    <property type="term" value="F:8-oxo-dGDP phosphatase activity"/>
    <property type="evidence" value="ECO:0007669"/>
    <property type="project" value="TreeGrafter"/>
</dbReference>
<dbReference type="PROSITE" id="PS51462">
    <property type="entry name" value="NUDIX"/>
    <property type="match status" value="1"/>
</dbReference>
<dbReference type="RefSeq" id="WP_012633461.1">
    <property type="nucleotide sequence ID" value="NC_011891.1"/>
</dbReference>
<comment type="similarity">
    <text evidence="2">Belongs to the Nudix hydrolase family.</text>
</comment>
<feature type="domain" description="Nudix hydrolase" evidence="17">
    <location>
        <begin position="2"/>
        <end position="128"/>
    </location>
</feature>
<dbReference type="InterPro" id="IPR015797">
    <property type="entry name" value="NUDIX_hydrolase-like_dom_sf"/>
</dbReference>
<keyword evidence="7 18" id="KW-0378">Hydrolase</keyword>
<evidence type="ECO:0000256" key="11">
    <source>
        <dbReference type="ARBA" id="ARBA00036904"/>
    </source>
</evidence>
<proteinExistence type="inferred from homology"/>
<dbReference type="Gene3D" id="3.90.79.10">
    <property type="entry name" value="Nucleoside Triphosphate Pyrophosphohydrolase"/>
    <property type="match status" value="1"/>
</dbReference>
<dbReference type="GO" id="GO:0046872">
    <property type="term" value="F:metal ion binding"/>
    <property type="evidence" value="ECO:0007669"/>
    <property type="project" value="UniProtKB-KW"/>
</dbReference>
<comment type="catalytic activity">
    <reaction evidence="10">
        <text>8-oxo-dGTP + H2O = 8-oxo-dGMP + diphosphate + H(+)</text>
        <dbReference type="Rhea" id="RHEA:31575"/>
        <dbReference type="ChEBI" id="CHEBI:15377"/>
        <dbReference type="ChEBI" id="CHEBI:15378"/>
        <dbReference type="ChEBI" id="CHEBI:33019"/>
        <dbReference type="ChEBI" id="CHEBI:63224"/>
        <dbReference type="ChEBI" id="CHEBI:77896"/>
        <dbReference type="EC" id="3.6.1.55"/>
    </reaction>
</comment>
<dbReference type="SUPFAM" id="SSF55811">
    <property type="entry name" value="Nudix"/>
    <property type="match status" value="1"/>
</dbReference>
<dbReference type="PROSITE" id="PS00893">
    <property type="entry name" value="NUDIX_BOX"/>
    <property type="match status" value="1"/>
</dbReference>
<dbReference type="InterPro" id="IPR029119">
    <property type="entry name" value="MutY_C"/>
</dbReference>
<evidence type="ECO:0000256" key="1">
    <source>
        <dbReference type="ARBA" id="ARBA00001946"/>
    </source>
</evidence>
<dbReference type="Pfam" id="PF14815">
    <property type="entry name" value="NUDIX_4"/>
    <property type="match status" value="1"/>
</dbReference>
<keyword evidence="6" id="KW-0227">DNA damage</keyword>
<accession>B8JAA8</accession>
<evidence type="ECO:0000256" key="4">
    <source>
        <dbReference type="ARBA" id="ARBA00022705"/>
    </source>
</evidence>
<evidence type="ECO:0000256" key="10">
    <source>
        <dbReference type="ARBA" id="ARBA00035861"/>
    </source>
</evidence>
<dbReference type="AlphaFoldDB" id="B8JAA8"/>
<evidence type="ECO:0000313" key="18">
    <source>
        <dbReference type="EMBL" id="ACL65627.1"/>
    </source>
</evidence>
<evidence type="ECO:0000256" key="3">
    <source>
        <dbReference type="ARBA" id="ARBA00022457"/>
    </source>
</evidence>
<dbReference type="HOGENOM" id="CLU_037162_19_3_7"/>
<dbReference type="GO" id="GO:0006281">
    <property type="term" value="P:DNA repair"/>
    <property type="evidence" value="ECO:0007669"/>
    <property type="project" value="UniProtKB-KW"/>
</dbReference>
<dbReference type="EMBL" id="CP001359">
    <property type="protein sequence ID" value="ACL65627.1"/>
    <property type="molecule type" value="Genomic_DNA"/>
</dbReference>
<evidence type="ECO:0000256" key="8">
    <source>
        <dbReference type="ARBA" id="ARBA00022842"/>
    </source>
</evidence>
<evidence type="ECO:0000256" key="13">
    <source>
        <dbReference type="ARBA" id="ARBA00040794"/>
    </source>
</evidence>
<dbReference type="GO" id="GO:0044716">
    <property type="term" value="F:8-oxo-GDP phosphatase activity"/>
    <property type="evidence" value="ECO:0007669"/>
    <property type="project" value="TreeGrafter"/>
</dbReference>
<evidence type="ECO:0000256" key="2">
    <source>
        <dbReference type="ARBA" id="ARBA00005582"/>
    </source>
</evidence>
<name>B8JAA8_ANAD2</name>
<keyword evidence="9" id="KW-0234">DNA repair</keyword>
<keyword evidence="5" id="KW-0479">Metal-binding</keyword>
<comment type="cofactor">
    <cofactor evidence="1">
        <name>Mg(2+)</name>
        <dbReference type="ChEBI" id="CHEBI:18420"/>
    </cofactor>
</comment>
<evidence type="ECO:0000256" key="6">
    <source>
        <dbReference type="ARBA" id="ARBA00022763"/>
    </source>
</evidence>
<dbReference type="InterPro" id="IPR047127">
    <property type="entry name" value="MutT-like"/>
</dbReference>
<gene>
    <name evidence="18" type="ordered locus">A2cp1_2289</name>
</gene>
<dbReference type="GO" id="GO:0006260">
    <property type="term" value="P:DNA replication"/>
    <property type="evidence" value="ECO:0007669"/>
    <property type="project" value="UniProtKB-KW"/>
</dbReference>
<dbReference type="PANTHER" id="PTHR47707">
    <property type="entry name" value="8-OXO-DGTP DIPHOSPHATASE"/>
    <property type="match status" value="1"/>
</dbReference>
<keyword evidence="8" id="KW-0460">Magnesium</keyword>
<reference evidence="18" key="1">
    <citation type="submission" date="2009-01" db="EMBL/GenBank/DDBJ databases">
        <title>Complete sequence of Anaeromyxobacter dehalogenans 2CP-1.</title>
        <authorList>
            <consortium name="US DOE Joint Genome Institute"/>
            <person name="Lucas S."/>
            <person name="Copeland A."/>
            <person name="Lapidus A."/>
            <person name="Glavina del Rio T."/>
            <person name="Dalin E."/>
            <person name="Tice H."/>
            <person name="Bruce D."/>
            <person name="Goodwin L."/>
            <person name="Pitluck S."/>
            <person name="Saunders E."/>
            <person name="Brettin T."/>
            <person name="Detter J.C."/>
            <person name="Han C."/>
            <person name="Larimer F."/>
            <person name="Land M."/>
            <person name="Hauser L."/>
            <person name="Kyrpides N."/>
            <person name="Ovchinnikova G."/>
            <person name="Beliaev A.S."/>
            <person name="Richardson P."/>
        </authorList>
    </citation>
    <scope>NUCLEOTIDE SEQUENCE</scope>
    <source>
        <strain evidence="18">2CP-1</strain>
    </source>
</reference>
<dbReference type="EC" id="3.6.1.55" evidence="12"/>
<dbReference type="CDD" id="cd03425">
    <property type="entry name" value="NUDIX_MutT_NudA_like"/>
    <property type="match status" value="1"/>
</dbReference>
<evidence type="ECO:0000313" key="19">
    <source>
        <dbReference type="Proteomes" id="UP000007089"/>
    </source>
</evidence>
<dbReference type="PANTHER" id="PTHR47707:SF1">
    <property type="entry name" value="NUDIX HYDROLASE FAMILY PROTEIN"/>
    <property type="match status" value="1"/>
</dbReference>
<sequence>MKRIRVVAAVVRRGDAILVTRRPDRDGLRGQWEFPGGKVEAGESEPDALRREIREELGCELTVGALLLRHEHRYPELEVELAFYAGALASDQVPCALGVAEIAWAPAGTLAGYDFLEADRAVLGELERRSAP</sequence>
<evidence type="ECO:0000256" key="5">
    <source>
        <dbReference type="ARBA" id="ARBA00022723"/>
    </source>
</evidence>
<dbReference type="InterPro" id="IPR020084">
    <property type="entry name" value="NUDIX_hydrolase_CS"/>
</dbReference>
<comment type="catalytic activity">
    <reaction evidence="11">
        <text>8-oxo-GTP + H2O = 8-oxo-GMP + diphosphate + H(+)</text>
        <dbReference type="Rhea" id="RHEA:67616"/>
        <dbReference type="ChEBI" id="CHEBI:15377"/>
        <dbReference type="ChEBI" id="CHEBI:15378"/>
        <dbReference type="ChEBI" id="CHEBI:33019"/>
        <dbReference type="ChEBI" id="CHEBI:143553"/>
        <dbReference type="ChEBI" id="CHEBI:145694"/>
    </reaction>
</comment>
<evidence type="ECO:0000259" key="17">
    <source>
        <dbReference type="PROSITE" id="PS51462"/>
    </source>
</evidence>
<protein>
    <recommendedName>
        <fullName evidence="13">8-oxo-dGTP diphosphatase</fullName>
        <ecNumber evidence="12">3.6.1.55</ecNumber>
    </recommendedName>
    <alternativeName>
        <fullName evidence="16">7,8-dihydro-8-oxoguanine-triphosphatase</fullName>
    </alternativeName>
    <alternativeName>
        <fullName evidence="15">Mutator protein MutT</fullName>
    </alternativeName>
    <alternativeName>
        <fullName evidence="14">dGTP pyrophosphohydrolase</fullName>
    </alternativeName>
</protein>
<evidence type="ECO:0000256" key="15">
    <source>
        <dbReference type="ARBA" id="ARBA00041979"/>
    </source>
</evidence>